<dbReference type="PANTHER" id="PTHR43847">
    <property type="entry name" value="BLL3993 PROTEIN"/>
    <property type="match status" value="1"/>
</dbReference>
<keyword evidence="3 5" id="KW-1133">Transmembrane helix</keyword>
<dbReference type="GO" id="GO:0016020">
    <property type="term" value="C:membrane"/>
    <property type="evidence" value="ECO:0007669"/>
    <property type="project" value="UniProtKB-SubCell"/>
</dbReference>
<evidence type="ECO:0000313" key="7">
    <source>
        <dbReference type="Proteomes" id="UP000183557"/>
    </source>
</evidence>
<evidence type="ECO:0000256" key="4">
    <source>
        <dbReference type="ARBA" id="ARBA00023136"/>
    </source>
</evidence>
<feature type="transmembrane region" description="Helical" evidence="5">
    <location>
        <begin position="120"/>
        <end position="137"/>
    </location>
</feature>
<keyword evidence="7" id="KW-1185">Reference proteome</keyword>
<keyword evidence="4 5" id="KW-0472">Membrane</keyword>
<dbReference type="Gene3D" id="1.20.120.1630">
    <property type="match status" value="1"/>
</dbReference>
<evidence type="ECO:0000313" key="6">
    <source>
        <dbReference type="EMBL" id="SFJ99281.1"/>
    </source>
</evidence>
<evidence type="ECO:0000256" key="1">
    <source>
        <dbReference type="ARBA" id="ARBA00004141"/>
    </source>
</evidence>
<proteinExistence type="predicted"/>
<keyword evidence="6" id="KW-0489">Methyltransferase</keyword>
<protein>
    <submittedName>
        <fullName evidence="6">Methyltransferase</fullName>
    </submittedName>
</protein>
<dbReference type="OrthoDB" id="7203053at2"/>
<dbReference type="Proteomes" id="UP000183557">
    <property type="component" value="Unassembled WGS sequence"/>
</dbReference>
<sequence>MEILLWLIFSFLIFQRLGELALANRNRKWMLERGAKERGEGHYFLFIILHSFFFLSIMAEYMWTSYLFTPVFYVALGAFILLQVLRVWCISTLGKRWNTRILIIPGEEPIRKGIYKYIRHPNYIIVFFELLVIPVLFHAYTTALVFPFLHLLVLAVRIPAEERALQERV</sequence>
<comment type="subcellular location">
    <subcellularLocation>
        <location evidence="1">Membrane</location>
        <topology evidence="1">Multi-pass membrane protein</topology>
    </subcellularLocation>
</comment>
<organism evidence="6 7">
    <name type="scientific">Halobacillus dabanensis</name>
    <dbReference type="NCBI Taxonomy" id="240302"/>
    <lineage>
        <taxon>Bacteria</taxon>
        <taxon>Bacillati</taxon>
        <taxon>Bacillota</taxon>
        <taxon>Bacilli</taxon>
        <taxon>Bacillales</taxon>
        <taxon>Bacillaceae</taxon>
        <taxon>Halobacillus</taxon>
    </lineage>
</organism>
<dbReference type="InterPro" id="IPR052527">
    <property type="entry name" value="Metal_cation-efflux_comp"/>
</dbReference>
<feature type="transmembrane region" description="Helical" evidence="5">
    <location>
        <begin position="43"/>
        <end position="64"/>
    </location>
</feature>
<reference evidence="7" key="1">
    <citation type="submission" date="2016-10" db="EMBL/GenBank/DDBJ databases">
        <authorList>
            <person name="Varghese N."/>
            <person name="Submissions S."/>
        </authorList>
    </citation>
    <scope>NUCLEOTIDE SEQUENCE [LARGE SCALE GENOMIC DNA]</scope>
    <source>
        <strain evidence="7">CGMCC 1.3704</strain>
    </source>
</reference>
<dbReference type="RefSeq" id="WP_075036675.1">
    <property type="nucleotide sequence ID" value="NZ_FOSB01000006.1"/>
</dbReference>
<keyword evidence="6" id="KW-0808">Transferase</keyword>
<evidence type="ECO:0000256" key="3">
    <source>
        <dbReference type="ARBA" id="ARBA00022989"/>
    </source>
</evidence>
<gene>
    <name evidence="6" type="ORF">SAMN04487936_10657</name>
</gene>
<name>A0A1I3VYN4_HALDA</name>
<feature type="transmembrane region" description="Helical" evidence="5">
    <location>
        <begin position="70"/>
        <end position="90"/>
    </location>
</feature>
<keyword evidence="2 5" id="KW-0812">Transmembrane</keyword>
<dbReference type="Pfam" id="PF04140">
    <property type="entry name" value="ICMT"/>
    <property type="match status" value="1"/>
</dbReference>
<dbReference type="AlphaFoldDB" id="A0A1I3VYN4"/>
<dbReference type="GO" id="GO:0004671">
    <property type="term" value="F:protein C-terminal S-isoprenylcysteine carboxyl O-methyltransferase activity"/>
    <property type="evidence" value="ECO:0007669"/>
    <property type="project" value="InterPro"/>
</dbReference>
<accession>A0A1I3VYN4</accession>
<evidence type="ECO:0000256" key="2">
    <source>
        <dbReference type="ARBA" id="ARBA00022692"/>
    </source>
</evidence>
<dbReference type="InterPro" id="IPR007269">
    <property type="entry name" value="ICMT_MeTrfase"/>
</dbReference>
<dbReference type="PANTHER" id="PTHR43847:SF1">
    <property type="entry name" value="BLL3993 PROTEIN"/>
    <property type="match status" value="1"/>
</dbReference>
<feature type="transmembrane region" description="Helical" evidence="5">
    <location>
        <begin position="6"/>
        <end position="23"/>
    </location>
</feature>
<dbReference type="GO" id="GO:0032259">
    <property type="term" value="P:methylation"/>
    <property type="evidence" value="ECO:0007669"/>
    <property type="project" value="UniProtKB-KW"/>
</dbReference>
<evidence type="ECO:0000256" key="5">
    <source>
        <dbReference type="SAM" id="Phobius"/>
    </source>
</evidence>
<dbReference type="EMBL" id="FOSB01000006">
    <property type="protein sequence ID" value="SFJ99281.1"/>
    <property type="molecule type" value="Genomic_DNA"/>
</dbReference>